<protein>
    <submittedName>
        <fullName evidence="1">Uncharacterized protein</fullName>
    </submittedName>
</protein>
<dbReference type="AlphaFoldDB" id="A0AB39T7H8"/>
<reference evidence="1" key="1">
    <citation type="submission" date="2024-07" db="EMBL/GenBank/DDBJ databases">
        <authorList>
            <person name="Yu S.T."/>
        </authorList>
    </citation>
    <scope>NUCLEOTIDE SEQUENCE</scope>
    <source>
        <strain evidence="1">R44</strain>
    </source>
</reference>
<dbReference type="RefSeq" id="WP_369147065.1">
    <property type="nucleotide sequence ID" value="NZ_CP163444.1"/>
</dbReference>
<accession>A0AB39T7H8</accession>
<gene>
    <name evidence="1" type="ORF">AB5J54_30270</name>
</gene>
<sequence length="77" mass="8487">MNARTLTVAHQAPGECSYCDERHAAIVDAVVDDLVVGMKVDVERARNYVLSRVWEALRDAGDIDGMGVVNKLMEGPW</sequence>
<name>A0AB39T7H8_9ACTN</name>
<evidence type="ECO:0000313" key="1">
    <source>
        <dbReference type="EMBL" id="XDQ74543.1"/>
    </source>
</evidence>
<dbReference type="EMBL" id="CP163444">
    <property type="protein sequence ID" value="XDQ74543.1"/>
    <property type="molecule type" value="Genomic_DNA"/>
</dbReference>
<organism evidence="1">
    <name type="scientific">Streptomyces sp. R44</name>
    <dbReference type="NCBI Taxonomy" id="3238633"/>
    <lineage>
        <taxon>Bacteria</taxon>
        <taxon>Bacillati</taxon>
        <taxon>Actinomycetota</taxon>
        <taxon>Actinomycetes</taxon>
        <taxon>Kitasatosporales</taxon>
        <taxon>Streptomycetaceae</taxon>
        <taxon>Streptomyces</taxon>
    </lineage>
</organism>
<proteinExistence type="predicted"/>